<comment type="caution">
    <text evidence="2">The sequence shown here is derived from an EMBL/GenBank/DDBJ whole genome shotgun (WGS) entry which is preliminary data.</text>
</comment>
<dbReference type="AlphaFoldDB" id="A0A9W8BBL1"/>
<feature type="domain" description="Fungal lipase-type" evidence="1">
    <location>
        <begin position="119"/>
        <end position="262"/>
    </location>
</feature>
<gene>
    <name evidence="2" type="ORF">H4R34_000565</name>
</gene>
<accession>A0A9W8BBL1</accession>
<protein>
    <recommendedName>
        <fullName evidence="1">Fungal lipase-type domain-containing protein</fullName>
    </recommendedName>
</protein>
<dbReference type="CDD" id="cd00519">
    <property type="entry name" value="Lipase_3"/>
    <property type="match status" value="1"/>
</dbReference>
<sequence>MHVAQAQTELFSLSRFFNRNPATSPSTKKSFFKKSNSKVARPELIRADQTTANDLFTKARLVLNINGFIPTQTSNGLEYSFILPKYLIDKFMLIDKIMQSNPRTFMYFATNEAEQILAVVVEGSVEDRENNQNFDVRMVPWPFAPSGKASVHYGFYRVFQSVKASFYRTLAAHMNEFPEYKLWLVGHSRGAVVITLLFASIVSACPKPLTPEMCQRLQQTASLSIFGSPRMGNQAFVDYLLGLNVNIQRVTNFIEETPRLPPKALGYRQINNEWWYDGTTLWQCAPNEKYETTACNGGTKFSFKNGHPYHLAVLGHPDKPGQPKQSNSFLTP</sequence>
<evidence type="ECO:0000259" key="1">
    <source>
        <dbReference type="Pfam" id="PF01764"/>
    </source>
</evidence>
<dbReference type="OrthoDB" id="426718at2759"/>
<reference evidence="2" key="1">
    <citation type="submission" date="2022-07" db="EMBL/GenBank/DDBJ databases">
        <title>Phylogenomic reconstructions and comparative analyses of Kickxellomycotina fungi.</title>
        <authorList>
            <person name="Reynolds N.K."/>
            <person name="Stajich J.E."/>
            <person name="Barry K."/>
            <person name="Grigoriev I.V."/>
            <person name="Crous P."/>
            <person name="Smith M.E."/>
        </authorList>
    </citation>
    <scope>NUCLEOTIDE SEQUENCE</scope>
    <source>
        <strain evidence="2">RSA 567</strain>
    </source>
</reference>
<evidence type="ECO:0000313" key="3">
    <source>
        <dbReference type="Proteomes" id="UP001151582"/>
    </source>
</evidence>
<dbReference type="SUPFAM" id="SSF53474">
    <property type="entry name" value="alpha/beta-Hydrolases"/>
    <property type="match status" value="1"/>
</dbReference>
<evidence type="ECO:0000313" key="2">
    <source>
        <dbReference type="EMBL" id="KAJ1984593.1"/>
    </source>
</evidence>
<dbReference type="InterPro" id="IPR029058">
    <property type="entry name" value="AB_hydrolase_fold"/>
</dbReference>
<dbReference type="Gene3D" id="3.40.50.1820">
    <property type="entry name" value="alpha/beta hydrolase"/>
    <property type="match status" value="1"/>
</dbReference>
<dbReference type="PANTHER" id="PTHR45856">
    <property type="entry name" value="ALPHA/BETA-HYDROLASES SUPERFAMILY PROTEIN"/>
    <property type="match status" value="1"/>
</dbReference>
<dbReference type="GO" id="GO:0006629">
    <property type="term" value="P:lipid metabolic process"/>
    <property type="evidence" value="ECO:0007669"/>
    <property type="project" value="InterPro"/>
</dbReference>
<dbReference type="Pfam" id="PF01764">
    <property type="entry name" value="Lipase_3"/>
    <property type="match status" value="1"/>
</dbReference>
<dbReference type="InterPro" id="IPR002921">
    <property type="entry name" value="Fungal_lipase-type"/>
</dbReference>
<proteinExistence type="predicted"/>
<keyword evidence="3" id="KW-1185">Reference proteome</keyword>
<dbReference type="EMBL" id="JANBQB010000015">
    <property type="protein sequence ID" value="KAJ1984593.1"/>
    <property type="molecule type" value="Genomic_DNA"/>
</dbReference>
<organism evidence="2 3">
    <name type="scientific">Dimargaris verticillata</name>
    <dbReference type="NCBI Taxonomy" id="2761393"/>
    <lineage>
        <taxon>Eukaryota</taxon>
        <taxon>Fungi</taxon>
        <taxon>Fungi incertae sedis</taxon>
        <taxon>Zoopagomycota</taxon>
        <taxon>Kickxellomycotina</taxon>
        <taxon>Dimargaritomycetes</taxon>
        <taxon>Dimargaritales</taxon>
        <taxon>Dimargaritaceae</taxon>
        <taxon>Dimargaris</taxon>
    </lineage>
</organism>
<dbReference type="Proteomes" id="UP001151582">
    <property type="component" value="Unassembled WGS sequence"/>
</dbReference>
<dbReference type="InterPro" id="IPR051218">
    <property type="entry name" value="Sec_MonoDiacylglyc_Lipase"/>
</dbReference>
<dbReference type="PANTHER" id="PTHR45856:SF24">
    <property type="entry name" value="FUNGAL LIPASE-LIKE DOMAIN-CONTAINING PROTEIN"/>
    <property type="match status" value="1"/>
</dbReference>
<name>A0A9W8BBL1_9FUNG</name>